<sequence length="681" mass="78172">MLDSTNVYLSSSNSKNHLERAVNVAGARDNIGGQVVQQFRIQCFNYKEFSHFAKECRKPKRVKDFTYHKVKMLLCKQAEKGVQLQAEQSDWLADKDEEIDEQELEVHYNYMAKIQEVPNADSCTDSEPLEHKANASLTQELTECKSILTKTSRTLGESNSIRDSYLVALQNKQTELEKYIAFNDRIADYEKLKHKLNKTLGLLAQKDIDIKEGSELGSELTLPAGSELNTSELDTSELKTSEYRFLKIFILTSYEQELLHQFLGNIAIVQDVRDGLFRMSGRRYRGSGQARQVKCYNCNGIGHIVRNCTQPKRPQNSEYIKDKMLLMQAQENGVTLDEEQLLFIAGGQDNAVDEDVDKQPVQDLALNVDNVFQADDCDAFDSDVDEAPTAQTMFMANLSSAYPVYDEACLSYDSDVLSEVHDNDHYQDAVCEHHEIHKMHDDVQPNYVVDSHANYTSDSNMIRSLMISTIKPYYDEKNKVAVGYKNPLCLTRAKQVQPALYNGHEIIKTNHVPAIVHNSNDTLEIAKITRKKMKDPEYEAKSQEEQKQDFYEPIKALTMYPPNTLATLVPWVLPTKSQVKINIFTLIQLFSEFEKTCKKRITPTRLTEGERGFKQTKECYLTKVILFFKTLKEHFEGIQKALTKEIKEMKDIFEELEAEVDQNVVDRKHAEIERRNLSYCK</sequence>
<reference evidence="3" key="2">
    <citation type="submission" date="2022-01" db="EMBL/GenBank/DDBJ databases">
        <authorList>
            <person name="Yamashiro T."/>
            <person name="Shiraishi A."/>
            <person name="Satake H."/>
            <person name="Nakayama K."/>
        </authorList>
    </citation>
    <scope>NUCLEOTIDE SEQUENCE</scope>
</reference>
<protein>
    <submittedName>
        <fullName evidence="3">Integrase, catalytic region, zinc finger, CCHC-type containing protein</fullName>
    </submittedName>
</protein>
<dbReference type="Proteomes" id="UP001151760">
    <property type="component" value="Unassembled WGS sequence"/>
</dbReference>
<name>A0ABQ5E403_9ASTR</name>
<keyword evidence="4" id="KW-1185">Reference proteome</keyword>
<dbReference type="InterPro" id="IPR036875">
    <property type="entry name" value="Znf_CCHC_sf"/>
</dbReference>
<keyword evidence="1" id="KW-0863">Zinc-finger</keyword>
<dbReference type="Gene3D" id="4.10.60.10">
    <property type="entry name" value="Zinc finger, CCHC-type"/>
    <property type="match status" value="1"/>
</dbReference>
<keyword evidence="1" id="KW-0479">Metal-binding</keyword>
<dbReference type="SUPFAM" id="SSF57756">
    <property type="entry name" value="Retrovirus zinc finger-like domains"/>
    <property type="match status" value="1"/>
</dbReference>
<organism evidence="3 4">
    <name type="scientific">Tanacetum coccineum</name>
    <dbReference type="NCBI Taxonomy" id="301880"/>
    <lineage>
        <taxon>Eukaryota</taxon>
        <taxon>Viridiplantae</taxon>
        <taxon>Streptophyta</taxon>
        <taxon>Embryophyta</taxon>
        <taxon>Tracheophyta</taxon>
        <taxon>Spermatophyta</taxon>
        <taxon>Magnoliopsida</taxon>
        <taxon>eudicotyledons</taxon>
        <taxon>Gunneridae</taxon>
        <taxon>Pentapetalae</taxon>
        <taxon>asterids</taxon>
        <taxon>campanulids</taxon>
        <taxon>Asterales</taxon>
        <taxon>Asteraceae</taxon>
        <taxon>Asteroideae</taxon>
        <taxon>Anthemideae</taxon>
        <taxon>Anthemidinae</taxon>
        <taxon>Tanacetum</taxon>
    </lineage>
</organism>
<evidence type="ECO:0000313" key="3">
    <source>
        <dbReference type="EMBL" id="GJT44639.1"/>
    </source>
</evidence>
<dbReference type="InterPro" id="IPR001878">
    <property type="entry name" value="Znf_CCHC"/>
</dbReference>
<dbReference type="PROSITE" id="PS50158">
    <property type="entry name" value="ZF_CCHC"/>
    <property type="match status" value="1"/>
</dbReference>
<feature type="domain" description="CCHC-type" evidence="2">
    <location>
        <begin position="294"/>
        <end position="310"/>
    </location>
</feature>
<dbReference type="EMBL" id="BQNB010015830">
    <property type="protein sequence ID" value="GJT44639.1"/>
    <property type="molecule type" value="Genomic_DNA"/>
</dbReference>
<evidence type="ECO:0000313" key="4">
    <source>
        <dbReference type="Proteomes" id="UP001151760"/>
    </source>
</evidence>
<comment type="caution">
    <text evidence="3">The sequence shown here is derived from an EMBL/GenBank/DDBJ whole genome shotgun (WGS) entry which is preliminary data.</text>
</comment>
<gene>
    <name evidence="3" type="ORF">Tco_0953354</name>
</gene>
<proteinExistence type="predicted"/>
<dbReference type="SMART" id="SM00343">
    <property type="entry name" value="ZnF_C2HC"/>
    <property type="match status" value="2"/>
</dbReference>
<accession>A0ABQ5E403</accession>
<evidence type="ECO:0000256" key="1">
    <source>
        <dbReference type="PROSITE-ProRule" id="PRU00047"/>
    </source>
</evidence>
<keyword evidence="1" id="KW-0862">Zinc</keyword>
<reference evidence="3" key="1">
    <citation type="journal article" date="2022" name="Int. J. Mol. Sci.">
        <title>Draft Genome of Tanacetum Coccineum: Genomic Comparison of Closely Related Tanacetum-Family Plants.</title>
        <authorList>
            <person name="Yamashiro T."/>
            <person name="Shiraishi A."/>
            <person name="Nakayama K."/>
            <person name="Satake H."/>
        </authorList>
    </citation>
    <scope>NUCLEOTIDE SEQUENCE</scope>
</reference>
<dbReference type="Pfam" id="PF00098">
    <property type="entry name" value="zf-CCHC"/>
    <property type="match status" value="1"/>
</dbReference>
<evidence type="ECO:0000259" key="2">
    <source>
        <dbReference type="PROSITE" id="PS50158"/>
    </source>
</evidence>